<feature type="binding site" evidence="10">
    <location>
        <begin position="214"/>
        <end position="225"/>
    </location>
    <ligand>
        <name>substrate</name>
    </ligand>
</feature>
<dbReference type="GO" id="GO:0000340">
    <property type="term" value="F:RNA 7-methylguanosine cap binding"/>
    <property type="evidence" value="ECO:0007669"/>
    <property type="project" value="UniProtKB-UniRule"/>
</dbReference>
<feature type="binding site" evidence="10">
    <location>
        <position position="151"/>
    </location>
    <ligand>
        <name>substrate</name>
    </ligand>
</feature>
<dbReference type="EC" id="3.6.1.59" evidence="3 8"/>
<evidence type="ECO:0000256" key="8">
    <source>
        <dbReference type="PIRNR" id="PIRNR028973"/>
    </source>
</evidence>
<sequence length="282" mass="32611">MEKSTHAEGDSQNGSGNEDKGLKSAVIILHKMAFDNEAISALFKKDCSIDVVDQNHIYTNFRITLPQLHNAIKGTFIYPATQAHIDKYREQTQILISETYDDYRNITLLHITSSPRFSTEWVENILDHKAEQESLIYEDPDSLNGFMLLPDLKWDRKTVDTFYATAICRRRGIKSLRDLSSSHLPMLKNIRQRACDAIREKFDLNANELRIFVHYQPTYYHFHVHFVHMNAEPVGAVAGQAHLLDDVIENIEMCDDYYQRKTLHFVIKVNDPLLSKIIKSDV</sequence>
<evidence type="ECO:0000256" key="3">
    <source>
        <dbReference type="ARBA" id="ARBA00012520"/>
    </source>
</evidence>
<dbReference type="InterPro" id="IPR008594">
    <property type="entry name" value="DcpS/DCS2"/>
</dbReference>
<dbReference type="Proteomes" id="UP000887565">
    <property type="component" value="Unplaced"/>
</dbReference>
<evidence type="ECO:0000256" key="5">
    <source>
        <dbReference type="ARBA" id="ARBA00022801"/>
    </source>
</evidence>
<evidence type="ECO:0000256" key="7">
    <source>
        <dbReference type="ARBA" id="ARBA00048222"/>
    </source>
</evidence>
<evidence type="ECO:0000256" key="4">
    <source>
        <dbReference type="ARBA" id="ARBA00015636"/>
    </source>
</evidence>
<dbReference type="GO" id="GO:0000932">
    <property type="term" value="C:P-body"/>
    <property type="evidence" value="ECO:0007669"/>
    <property type="project" value="TreeGrafter"/>
</dbReference>
<evidence type="ECO:0000256" key="6">
    <source>
        <dbReference type="ARBA" id="ARBA00023242"/>
    </source>
</evidence>
<evidence type="ECO:0000256" key="1">
    <source>
        <dbReference type="ARBA" id="ARBA00004123"/>
    </source>
</evidence>
<evidence type="ECO:0000256" key="9">
    <source>
        <dbReference type="PIRSR" id="PIRSR028973-1"/>
    </source>
</evidence>
<dbReference type="OMA" id="RAYFHYQ"/>
<dbReference type="GO" id="GO:0005634">
    <property type="term" value="C:nucleus"/>
    <property type="evidence" value="ECO:0007669"/>
    <property type="project" value="UniProtKB-SubCell"/>
</dbReference>
<dbReference type="PIRSF" id="PIRSF028973">
    <property type="entry name" value="Scavenger_mRNA_decap_enz"/>
    <property type="match status" value="1"/>
</dbReference>
<accession>A0A915IMH7</accession>
<keyword evidence="8" id="KW-0507">mRNA processing</keyword>
<comment type="subcellular location">
    <subcellularLocation>
        <location evidence="1 8">Nucleus</location>
    </subcellularLocation>
</comment>
<dbReference type="Gene3D" id="3.30.200.40">
    <property type="entry name" value="Scavenger mRNA decapping enzyme, N-terminal domain"/>
    <property type="match status" value="1"/>
</dbReference>
<comment type="function">
    <text evidence="8">Decapping scavenger enzyme that catalyzes the cleavage of a residual cap structure following the degradation of mRNAs by the 3'-&gt;5' exosome-mediated mRNA decay pathway.</text>
</comment>
<dbReference type="GO" id="GO:0140932">
    <property type="term" value="F:5'-(N(7)-methyl 5'-triphosphoguanosine)-[mRNA] diphosphatase activity"/>
    <property type="evidence" value="ECO:0007669"/>
    <property type="project" value="UniProtKB-EC"/>
</dbReference>
<dbReference type="Pfam" id="PF11969">
    <property type="entry name" value="DcpS_C"/>
    <property type="match status" value="1"/>
</dbReference>
<dbReference type="WBParaSite" id="nRc.2.0.1.t15382-RA">
    <property type="protein sequence ID" value="nRc.2.0.1.t15382-RA"/>
    <property type="gene ID" value="nRc.2.0.1.g15382"/>
</dbReference>
<dbReference type="PANTHER" id="PTHR12978:SF0">
    <property type="entry name" value="M7GPPPX DIPHOSPHATASE"/>
    <property type="match status" value="1"/>
</dbReference>
<evidence type="ECO:0000313" key="12">
    <source>
        <dbReference type="WBParaSite" id="nRc.2.0.1.t15382-RA"/>
    </source>
</evidence>
<dbReference type="InterPro" id="IPR011145">
    <property type="entry name" value="Scavenger_mRNA_decap_enz_N"/>
</dbReference>
<feature type="binding site" evidence="10">
    <location>
        <position position="121"/>
    </location>
    <ligand>
        <name>substrate</name>
    </ligand>
</feature>
<keyword evidence="6 8" id="KW-0539">Nucleus</keyword>
<proteinExistence type="inferred from homology"/>
<dbReference type="GO" id="GO:0000290">
    <property type="term" value="P:deadenylation-dependent decapping of nuclear-transcribed mRNA"/>
    <property type="evidence" value="ECO:0007669"/>
    <property type="project" value="UniProtKB-UniRule"/>
</dbReference>
<dbReference type="GO" id="GO:0006397">
    <property type="term" value="P:mRNA processing"/>
    <property type="evidence" value="ECO:0007669"/>
    <property type="project" value="UniProtKB-KW"/>
</dbReference>
<reference evidence="12" key="1">
    <citation type="submission" date="2022-11" db="UniProtKB">
        <authorList>
            <consortium name="WormBaseParasite"/>
        </authorList>
    </citation>
    <scope>IDENTIFICATION</scope>
</reference>
<feature type="active site" description="Nucleophile" evidence="9">
    <location>
        <position position="223"/>
    </location>
</feature>
<dbReference type="SUPFAM" id="SSF102860">
    <property type="entry name" value="mRNA decapping enzyme DcpS N-terminal domain"/>
    <property type="match status" value="1"/>
</dbReference>
<dbReference type="FunFam" id="3.30.428.10:FF:000006">
    <property type="entry name" value="m7GpppX diphosphatase"/>
    <property type="match status" value="1"/>
</dbReference>
<dbReference type="SUPFAM" id="SSF54197">
    <property type="entry name" value="HIT-like"/>
    <property type="match status" value="1"/>
</dbReference>
<evidence type="ECO:0000313" key="11">
    <source>
        <dbReference type="Proteomes" id="UP000887565"/>
    </source>
</evidence>
<feature type="binding site" evidence="10">
    <location>
        <position position="153"/>
    </location>
    <ligand>
        <name>substrate</name>
    </ligand>
</feature>
<organism evidence="11 12">
    <name type="scientific">Romanomermis culicivorax</name>
    <name type="common">Nematode worm</name>
    <dbReference type="NCBI Taxonomy" id="13658"/>
    <lineage>
        <taxon>Eukaryota</taxon>
        <taxon>Metazoa</taxon>
        <taxon>Ecdysozoa</taxon>
        <taxon>Nematoda</taxon>
        <taxon>Enoplea</taxon>
        <taxon>Dorylaimia</taxon>
        <taxon>Mermithida</taxon>
        <taxon>Mermithoidea</taxon>
        <taxon>Mermithidae</taxon>
        <taxon>Romanomermis</taxon>
    </lineage>
</organism>
<comment type="catalytic activity">
    <reaction evidence="7 8">
        <text>a 5'-end (N(7)-methyl 5'-triphosphoguanosine)-ribonucleoside in mRNA + H2O = N(7)-methyl-GMP + a 5'-end diphospho-ribonucleoside in mRNA + 2 H(+)</text>
        <dbReference type="Rhea" id="RHEA:65388"/>
        <dbReference type="Rhea" id="RHEA-COMP:17165"/>
        <dbReference type="Rhea" id="RHEA-COMP:17167"/>
        <dbReference type="ChEBI" id="CHEBI:15377"/>
        <dbReference type="ChEBI" id="CHEBI:15378"/>
        <dbReference type="ChEBI" id="CHEBI:58285"/>
        <dbReference type="ChEBI" id="CHEBI:156461"/>
        <dbReference type="ChEBI" id="CHEBI:167616"/>
        <dbReference type="EC" id="3.6.1.59"/>
    </reaction>
</comment>
<name>A0A915IMH7_ROMCU</name>
<dbReference type="PANTHER" id="PTHR12978">
    <property type="entry name" value="HISTIDINE TRIAD HIT PROTEIN MEMBER"/>
    <property type="match status" value="1"/>
</dbReference>
<dbReference type="Gene3D" id="3.30.428.10">
    <property type="entry name" value="HIT-like"/>
    <property type="match status" value="1"/>
</dbReference>
<evidence type="ECO:0000256" key="2">
    <source>
        <dbReference type="ARBA" id="ARBA00010208"/>
    </source>
</evidence>
<keyword evidence="11" id="KW-1185">Reference proteome</keyword>
<dbReference type="AlphaFoldDB" id="A0A915IMH7"/>
<protein>
    <recommendedName>
        <fullName evidence="4 8">m7GpppX diphosphatase</fullName>
        <ecNumber evidence="3 8">3.6.1.59</ecNumber>
    </recommendedName>
</protein>
<dbReference type="Pfam" id="PF05652">
    <property type="entry name" value="DcpS"/>
    <property type="match status" value="1"/>
</dbReference>
<evidence type="ECO:0000256" key="10">
    <source>
        <dbReference type="PIRSR" id="PIRSR028973-2"/>
    </source>
</evidence>
<dbReference type="InterPro" id="IPR036265">
    <property type="entry name" value="HIT-like_sf"/>
</dbReference>
<keyword evidence="5 8" id="KW-0378">Hydrolase</keyword>
<feature type="binding site" evidence="10">
    <location>
        <position position="131"/>
    </location>
    <ligand>
        <name>substrate</name>
    </ligand>
</feature>
<comment type="similarity">
    <text evidence="2 8">Belongs to the HIT family.</text>
</comment>